<dbReference type="AlphaFoldDB" id="A0A4V2MV40"/>
<feature type="domain" description="Protein kinase" evidence="2">
    <location>
        <begin position="415"/>
        <end position="767"/>
    </location>
</feature>
<dbReference type="EMBL" id="RWJN01000649">
    <property type="protein sequence ID" value="TCD60147.1"/>
    <property type="molecule type" value="Genomic_DNA"/>
</dbReference>
<accession>A0A4V2MV40</accession>
<sequence length="786" mass="88266">MPATYTLLPHPPYLLETTESCVRAVPLLQRYLQKAQYAGTSPAPSPNLNSSGSAADVAQEIDPTENDYRPFLEHDLENTKVLSFPDFCRVVLGLSSDWTSRNHDTIVQITKEDEYLDKLKAGARSGKKEISMCVPFVELLNHIIEQLKKRFADELREEGGVHSSNGRDDPAYLDVERSDSNRKSNLSPILELNKESTQSPEAYLWADLLAFVQSGKPKFVEIDEGHLVSSPVATASPSGVPPSTTQEPDFSGSALSATVHSTPTTAAGTKRKIFSTDESTSSDHAQSKKQKIHLDESDDRYVQCASYAQELLSDSGWRSHVIGILVTGDEMECLYYDHSIIVRSEKLNFYDDPLGFVTAVFGIYHAGDDPRDRVDAETGEHVLKTEVKKPTMKIPTTCHVRLQDGTVLELQETLYLQHWIIGRGTCVVRVKVKESPVKSHWSLNLIAAASQGEEGKATARGLVMKLSWPSVDRLKEDEVLKTVREKAKELGDEWVLEHLPEVLYSEDHSGVSGDDGLGATIDNTSISSDDVQARLAEHYPRDQYERRVLRIIIQPELKRVRELTDVKVTYTVFFDVFKCYRWLYEKCNIVHRDLSHSNILWDEGTTGRVVGVLNDFDLVSYRKPVTDTLPSSEQRTGTKPFMAIELLQDSPPIHDFRHDLESLFYVMLWHTRRYRGGRLVSSPPYEDWARDARTALRGAKVEVLMTVPVSSQPQHAELEPLLDEYRTLLREGYYALSRSEDSPIAKRSYVTETMGGNVTFDKIHSVFVSNAPHGMKVADPQTGAPS</sequence>
<feature type="region of interest" description="Disordered" evidence="1">
    <location>
        <begin position="157"/>
        <end position="184"/>
    </location>
</feature>
<dbReference type="PANTHER" id="PTHR38248">
    <property type="entry name" value="FUNK1 6"/>
    <property type="match status" value="1"/>
</dbReference>
<gene>
    <name evidence="3" type="ORF">EIP91_010644</name>
</gene>
<feature type="region of interest" description="Disordered" evidence="1">
    <location>
        <begin position="233"/>
        <end position="292"/>
    </location>
</feature>
<dbReference type="PROSITE" id="PS50011">
    <property type="entry name" value="PROTEIN_KINASE_DOM"/>
    <property type="match status" value="1"/>
</dbReference>
<dbReference type="InterPro" id="IPR011009">
    <property type="entry name" value="Kinase-like_dom_sf"/>
</dbReference>
<dbReference type="GO" id="GO:0004672">
    <property type="term" value="F:protein kinase activity"/>
    <property type="evidence" value="ECO:0007669"/>
    <property type="project" value="InterPro"/>
</dbReference>
<protein>
    <recommendedName>
        <fullName evidence="2">Protein kinase domain-containing protein</fullName>
    </recommendedName>
</protein>
<dbReference type="GO" id="GO:0005524">
    <property type="term" value="F:ATP binding"/>
    <property type="evidence" value="ECO:0007669"/>
    <property type="project" value="InterPro"/>
</dbReference>
<evidence type="ECO:0000313" key="4">
    <source>
        <dbReference type="Proteomes" id="UP000292702"/>
    </source>
</evidence>
<reference evidence="3 4" key="1">
    <citation type="submission" date="2018-11" db="EMBL/GenBank/DDBJ databases">
        <title>Genome assembly of Steccherinum ochraceum LE-BIN_3174, the white-rot fungus of the Steccherinaceae family (The Residual Polyporoid clade, Polyporales, Basidiomycota).</title>
        <authorList>
            <person name="Fedorova T.V."/>
            <person name="Glazunova O.A."/>
            <person name="Landesman E.O."/>
            <person name="Moiseenko K.V."/>
            <person name="Psurtseva N.V."/>
            <person name="Savinova O.S."/>
            <person name="Shakhova N.V."/>
            <person name="Tyazhelova T.V."/>
            <person name="Vasina D.V."/>
        </authorList>
    </citation>
    <scope>NUCLEOTIDE SEQUENCE [LARGE SCALE GENOMIC DNA]</scope>
    <source>
        <strain evidence="3 4">LE-BIN_3174</strain>
    </source>
</reference>
<comment type="caution">
    <text evidence="3">The sequence shown here is derived from an EMBL/GenBank/DDBJ whole genome shotgun (WGS) entry which is preliminary data.</text>
</comment>
<dbReference type="Proteomes" id="UP000292702">
    <property type="component" value="Unassembled WGS sequence"/>
</dbReference>
<evidence type="ECO:0000259" key="2">
    <source>
        <dbReference type="PROSITE" id="PS50011"/>
    </source>
</evidence>
<feature type="compositionally biased region" description="Polar residues" evidence="1">
    <location>
        <begin position="233"/>
        <end position="267"/>
    </location>
</feature>
<dbReference type="Gene3D" id="1.10.510.10">
    <property type="entry name" value="Transferase(Phosphotransferase) domain 1"/>
    <property type="match status" value="1"/>
</dbReference>
<dbReference type="InterPro" id="IPR040976">
    <property type="entry name" value="Pkinase_fungal"/>
</dbReference>
<name>A0A4V2MV40_9APHY</name>
<organism evidence="3 4">
    <name type="scientific">Steccherinum ochraceum</name>
    <dbReference type="NCBI Taxonomy" id="92696"/>
    <lineage>
        <taxon>Eukaryota</taxon>
        <taxon>Fungi</taxon>
        <taxon>Dikarya</taxon>
        <taxon>Basidiomycota</taxon>
        <taxon>Agaricomycotina</taxon>
        <taxon>Agaricomycetes</taxon>
        <taxon>Polyporales</taxon>
        <taxon>Steccherinaceae</taxon>
        <taxon>Steccherinum</taxon>
    </lineage>
</organism>
<dbReference type="SUPFAM" id="SSF56112">
    <property type="entry name" value="Protein kinase-like (PK-like)"/>
    <property type="match status" value="1"/>
</dbReference>
<dbReference type="PANTHER" id="PTHR38248:SF2">
    <property type="entry name" value="FUNK1 11"/>
    <property type="match status" value="1"/>
</dbReference>
<evidence type="ECO:0000313" key="3">
    <source>
        <dbReference type="EMBL" id="TCD60147.1"/>
    </source>
</evidence>
<proteinExistence type="predicted"/>
<dbReference type="InterPro" id="IPR000719">
    <property type="entry name" value="Prot_kinase_dom"/>
</dbReference>
<dbReference type="OrthoDB" id="5569250at2759"/>
<evidence type="ECO:0000256" key="1">
    <source>
        <dbReference type="SAM" id="MobiDB-lite"/>
    </source>
</evidence>
<keyword evidence="4" id="KW-1185">Reference proteome</keyword>
<dbReference type="Pfam" id="PF17667">
    <property type="entry name" value="Pkinase_fungal"/>
    <property type="match status" value="1"/>
</dbReference>
<feature type="compositionally biased region" description="Basic and acidic residues" evidence="1">
    <location>
        <begin position="157"/>
        <end position="182"/>
    </location>
</feature>